<proteinExistence type="predicted"/>
<name>A0A0B7KG71_BIOOC</name>
<accession>A0A0B7KG71</accession>
<dbReference type="AlphaFoldDB" id="A0A0B7KG71"/>
<gene>
    <name evidence="1" type="ORF">BN869_000010485_1</name>
</gene>
<sequence length="66" mass="7491">MIVSRIPIFFAGLSNNASKHLDSIGLHARRYVQIVANQVYTVYDTLAPIRAFNKAILLAFVYAHWN</sequence>
<protein>
    <submittedName>
        <fullName evidence="1">Uncharacterized protein</fullName>
    </submittedName>
</protein>
<reference evidence="1" key="1">
    <citation type="submission" date="2015-01" db="EMBL/GenBank/DDBJ databases">
        <authorList>
            <person name="Durling Mikael"/>
        </authorList>
    </citation>
    <scope>NUCLEOTIDE SEQUENCE</scope>
</reference>
<organism evidence="1">
    <name type="scientific">Bionectria ochroleuca</name>
    <name type="common">Gliocladium roseum</name>
    <dbReference type="NCBI Taxonomy" id="29856"/>
    <lineage>
        <taxon>Eukaryota</taxon>
        <taxon>Fungi</taxon>
        <taxon>Dikarya</taxon>
        <taxon>Ascomycota</taxon>
        <taxon>Pezizomycotina</taxon>
        <taxon>Sordariomycetes</taxon>
        <taxon>Hypocreomycetidae</taxon>
        <taxon>Hypocreales</taxon>
        <taxon>Bionectriaceae</taxon>
        <taxon>Clonostachys</taxon>
    </lineage>
</organism>
<dbReference type="EMBL" id="CDPU01000042">
    <property type="protein sequence ID" value="CEO54427.1"/>
    <property type="molecule type" value="Genomic_DNA"/>
</dbReference>
<evidence type="ECO:0000313" key="1">
    <source>
        <dbReference type="EMBL" id="CEO54427.1"/>
    </source>
</evidence>